<name>W2FJ29_PHYNI</name>
<dbReference type="EMBL" id="KI690267">
    <property type="protein sequence ID" value="ETK70649.1"/>
    <property type="molecule type" value="Genomic_DNA"/>
</dbReference>
<feature type="compositionally biased region" description="Low complexity" evidence="1">
    <location>
        <begin position="8"/>
        <end position="21"/>
    </location>
</feature>
<evidence type="ECO:0000313" key="2">
    <source>
        <dbReference type="EMBL" id="ETK70649.1"/>
    </source>
</evidence>
<gene>
    <name evidence="2" type="ORF">L915_22022</name>
</gene>
<evidence type="ECO:0000256" key="1">
    <source>
        <dbReference type="SAM" id="MobiDB-lite"/>
    </source>
</evidence>
<dbReference type="AlphaFoldDB" id="W2FJ29"/>
<feature type="region of interest" description="Disordered" evidence="1">
    <location>
        <begin position="1"/>
        <end position="39"/>
    </location>
</feature>
<proteinExistence type="predicted"/>
<feature type="compositionally biased region" description="Polar residues" evidence="1">
    <location>
        <begin position="22"/>
        <end position="32"/>
    </location>
</feature>
<protein>
    <submittedName>
        <fullName evidence="2">Uncharacterized protein</fullName>
    </submittedName>
</protein>
<organism evidence="2">
    <name type="scientific">Phytophthora nicotianae</name>
    <name type="common">Potato buckeye rot agent</name>
    <name type="synonym">Phytophthora parasitica</name>
    <dbReference type="NCBI Taxonomy" id="4792"/>
    <lineage>
        <taxon>Eukaryota</taxon>
        <taxon>Sar</taxon>
        <taxon>Stramenopiles</taxon>
        <taxon>Oomycota</taxon>
        <taxon>Peronosporomycetes</taxon>
        <taxon>Peronosporales</taxon>
        <taxon>Peronosporaceae</taxon>
        <taxon>Phytophthora</taxon>
    </lineage>
</organism>
<reference evidence="2" key="1">
    <citation type="submission" date="2013-11" db="EMBL/GenBank/DDBJ databases">
        <title>The Genome Sequence of Phytophthora parasitica CJ02B3.</title>
        <authorList>
            <consortium name="The Broad Institute Genomics Platform"/>
            <person name="Russ C."/>
            <person name="Tyler B."/>
            <person name="Panabieres F."/>
            <person name="Shan W."/>
            <person name="Tripathy S."/>
            <person name="Grunwald N."/>
            <person name="Machado M."/>
            <person name="Johnson C.S."/>
            <person name="Arredondo F."/>
            <person name="Hong C."/>
            <person name="Coffey M."/>
            <person name="Young S.K."/>
            <person name="Zeng Q."/>
            <person name="Gargeya S."/>
            <person name="Fitzgerald M."/>
            <person name="Abouelleil A."/>
            <person name="Alvarado L."/>
            <person name="Chapman S.B."/>
            <person name="Gainer-Dewar J."/>
            <person name="Goldberg J."/>
            <person name="Griggs A."/>
            <person name="Gujja S."/>
            <person name="Hansen M."/>
            <person name="Howarth C."/>
            <person name="Imamovic A."/>
            <person name="Ireland A."/>
            <person name="Larimer J."/>
            <person name="McCowan C."/>
            <person name="Murphy C."/>
            <person name="Pearson M."/>
            <person name="Poon T.W."/>
            <person name="Priest M."/>
            <person name="Roberts A."/>
            <person name="Saif S."/>
            <person name="Shea T."/>
            <person name="Sykes S."/>
            <person name="Wortman J."/>
            <person name="Nusbaum C."/>
            <person name="Birren B."/>
        </authorList>
    </citation>
    <scope>NUCLEOTIDE SEQUENCE [LARGE SCALE GENOMIC DNA]</scope>
    <source>
        <strain evidence="2">CJ02B3</strain>
    </source>
</reference>
<sequence>MAKLGKMSLSPPSSQSSLLSQDVNTPFSSPLSTGWDDED</sequence>
<accession>W2FJ29</accession>
<dbReference type="Proteomes" id="UP000053236">
    <property type="component" value="Unassembled WGS sequence"/>
</dbReference>